<dbReference type="GO" id="GO:0005829">
    <property type="term" value="C:cytosol"/>
    <property type="evidence" value="ECO:0007669"/>
    <property type="project" value="TreeGrafter"/>
</dbReference>
<comment type="similarity">
    <text evidence="3 6">Belongs to the acetolactate synthase small subunit family.</text>
</comment>
<dbReference type="EMBL" id="MT631682">
    <property type="protein sequence ID" value="QNO57214.1"/>
    <property type="molecule type" value="Genomic_DNA"/>
</dbReference>
<dbReference type="SUPFAM" id="SSF55021">
    <property type="entry name" value="ACT-like"/>
    <property type="match status" value="2"/>
</dbReference>
<dbReference type="GO" id="GO:0009099">
    <property type="term" value="P:L-valine biosynthetic process"/>
    <property type="evidence" value="ECO:0007669"/>
    <property type="project" value="UniProtKB-UniRule"/>
</dbReference>
<organism evidence="9">
    <name type="scientific">Candidatus Methanophaga sp. ANME-1 ERB7</name>
    <dbReference type="NCBI Taxonomy" id="2759913"/>
    <lineage>
        <taxon>Archaea</taxon>
        <taxon>Methanobacteriati</taxon>
        <taxon>Methanobacteriota</taxon>
        <taxon>Stenosarchaea group</taxon>
        <taxon>Methanomicrobia</taxon>
        <taxon>Candidatus Methanophagales</taxon>
        <taxon>Candidatus Methanophagaceae</taxon>
        <taxon>Candidatus Methanophaga</taxon>
    </lineage>
</organism>
<proteinExistence type="inferred from homology"/>
<dbReference type="InterPro" id="IPR004789">
    <property type="entry name" value="Acetalactate_synth_ssu"/>
</dbReference>
<evidence type="ECO:0000256" key="3">
    <source>
        <dbReference type="ARBA" id="ARBA00006341"/>
    </source>
</evidence>
<keyword evidence="7" id="KW-0175">Coiled coil</keyword>
<dbReference type="CDD" id="cd04878">
    <property type="entry name" value="ACT_AHAS"/>
    <property type="match status" value="1"/>
</dbReference>
<evidence type="ECO:0000256" key="7">
    <source>
        <dbReference type="SAM" id="Coils"/>
    </source>
</evidence>
<dbReference type="UniPathway" id="UPA00049">
    <property type="reaction ID" value="UER00059"/>
</dbReference>
<comment type="catalytic activity">
    <reaction evidence="6">
        <text>2 pyruvate + H(+) = (2S)-2-acetolactate + CO2</text>
        <dbReference type="Rhea" id="RHEA:25249"/>
        <dbReference type="ChEBI" id="CHEBI:15361"/>
        <dbReference type="ChEBI" id="CHEBI:15378"/>
        <dbReference type="ChEBI" id="CHEBI:16526"/>
        <dbReference type="ChEBI" id="CHEBI:58476"/>
        <dbReference type="EC" id="2.2.1.6"/>
    </reaction>
</comment>
<keyword evidence="4 6" id="KW-0028">Amino-acid biosynthesis</keyword>
<dbReference type="EC" id="2.2.1.6" evidence="6"/>
<dbReference type="Pfam" id="PF22629">
    <property type="entry name" value="ACT_AHAS_ss"/>
    <property type="match status" value="1"/>
</dbReference>
<dbReference type="GO" id="GO:0009097">
    <property type="term" value="P:isoleucine biosynthetic process"/>
    <property type="evidence" value="ECO:0007669"/>
    <property type="project" value="UniProtKB-UniRule"/>
</dbReference>
<reference evidence="9" key="1">
    <citation type="submission" date="2020-06" db="EMBL/GenBank/DDBJ databases">
        <title>Unique genomic features of the anaerobic methanotrophic archaea.</title>
        <authorList>
            <person name="Chadwick G.L."/>
            <person name="Skennerton C.T."/>
            <person name="Laso-Perez R."/>
            <person name="Leu A.O."/>
            <person name="Speth D.R."/>
            <person name="Yu H."/>
            <person name="Morgan-Lang C."/>
            <person name="Hatzenpichler R."/>
            <person name="Goudeau D."/>
            <person name="Malmstrom R."/>
            <person name="Brazelton W.J."/>
            <person name="Woyke T."/>
            <person name="Hallam S.J."/>
            <person name="Tyson G.W."/>
            <person name="Wegener G."/>
            <person name="Boetius A."/>
            <person name="Orphan V."/>
        </authorList>
    </citation>
    <scope>NUCLEOTIDE SEQUENCE</scope>
</reference>
<evidence type="ECO:0000256" key="2">
    <source>
        <dbReference type="ARBA" id="ARBA00005025"/>
    </source>
</evidence>
<dbReference type="Gene3D" id="3.30.70.260">
    <property type="match status" value="1"/>
</dbReference>
<comment type="pathway">
    <text evidence="1 6">Amino-acid biosynthesis; L-isoleucine biosynthesis; L-isoleucine from 2-oxobutanoate: step 1/4.</text>
</comment>
<accession>A0A7G9ZAD0</accession>
<feature type="domain" description="ACT" evidence="8">
    <location>
        <begin position="5"/>
        <end position="79"/>
    </location>
</feature>
<comment type="function">
    <text evidence="6">Catalyzes the conversion of 2 pyruvate molecules into acetolactate in the first common step of the biosynthetic pathway of the branched-amino acids such as leucine, isoleucine, and valine.</text>
</comment>
<evidence type="ECO:0000256" key="1">
    <source>
        <dbReference type="ARBA" id="ARBA00004974"/>
    </source>
</evidence>
<dbReference type="InterPro" id="IPR045865">
    <property type="entry name" value="ACT-like_dom_sf"/>
</dbReference>
<dbReference type="NCBIfam" id="NF008864">
    <property type="entry name" value="PRK11895.1"/>
    <property type="match status" value="1"/>
</dbReference>
<evidence type="ECO:0000256" key="6">
    <source>
        <dbReference type="RuleBase" id="RU368092"/>
    </source>
</evidence>
<feature type="coiled-coil region" evidence="7">
    <location>
        <begin position="44"/>
        <end position="71"/>
    </location>
</feature>
<keyword evidence="5 6" id="KW-0100">Branched-chain amino acid biosynthesis</keyword>
<dbReference type="UniPathway" id="UPA00047">
    <property type="reaction ID" value="UER00055"/>
</dbReference>
<gene>
    <name evidence="9" type="ORF">LOCNCDEO_00025</name>
</gene>
<name>A0A7G9ZAD0_9EURY</name>
<dbReference type="InterPro" id="IPR027271">
    <property type="entry name" value="Acetolactate_synth/TF_NikR_C"/>
</dbReference>
<sequence length="165" mass="18386">MQTRIISLLVEDNPGVLTRMSGMFTMRGINITSLTVSPCEKSGLSRMTVAINGTESELEKVRKQISNLIEVVKVVDLMMEEPIIRDLSLLKVHVKDSKARSEVMQLAESYSAKIVDATLDSVTLELTEEPKRIDRFVDLMKHFGLKQLFRTGITAIGTGSSTEKK</sequence>
<keyword evidence="6" id="KW-0808">Transferase</keyword>
<dbReference type="GO" id="GO:0003984">
    <property type="term" value="F:acetolactate synthase activity"/>
    <property type="evidence" value="ECO:0007669"/>
    <property type="project" value="UniProtKB-UniRule"/>
</dbReference>
<protein>
    <recommendedName>
        <fullName evidence="6">Acetolactate synthase small subunit</fullName>
        <shortName evidence="6">AHAS</shortName>
        <shortName evidence="6">ALS</shortName>
        <ecNumber evidence="6">2.2.1.6</ecNumber>
    </recommendedName>
    <alternativeName>
        <fullName evidence="6">Acetohydroxy-acid synthase small subunit</fullName>
    </alternativeName>
</protein>
<evidence type="ECO:0000313" key="9">
    <source>
        <dbReference type="EMBL" id="QNO57214.1"/>
    </source>
</evidence>
<dbReference type="AlphaFoldDB" id="A0A7G9ZAD0"/>
<dbReference type="PANTHER" id="PTHR30239:SF0">
    <property type="entry name" value="ACETOLACTATE SYNTHASE SMALL SUBUNIT 1, CHLOROPLASTIC"/>
    <property type="match status" value="1"/>
</dbReference>
<dbReference type="InterPro" id="IPR019455">
    <property type="entry name" value="Acetolactate_synth_ssu_C"/>
</dbReference>
<evidence type="ECO:0000259" key="8">
    <source>
        <dbReference type="PROSITE" id="PS51671"/>
    </source>
</evidence>
<comment type="pathway">
    <text evidence="2 6">Amino-acid biosynthesis; L-valine biosynthesis; L-valine from pyruvate: step 1/4.</text>
</comment>
<evidence type="ECO:0000256" key="5">
    <source>
        <dbReference type="ARBA" id="ARBA00023304"/>
    </source>
</evidence>
<dbReference type="GO" id="GO:1990610">
    <property type="term" value="F:acetolactate synthase regulator activity"/>
    <property type="evidence" value="ECO:0007669"/>
    <property type="project" value="UniProtKB-UniRule"/>
</dbReference>
<dbReference type="Pfam" id="PF10369">
    <property type="entry name" value="ALS_ss_C"/>
    <property type="match status" value="1"/>
</dbReference>
<evidence type="ECO:0000256" key="4">
    <source>
        <dbReference type="ARBA" id="ARBA00022605"/>
    </source>
</evidence>
<dbReference type="InterPro" id="IPR039557">
    <property type="entry name" value="AHAS_ACT"/>
</dbReference>
<dbReference type="NCBIfam" id="TIGR00119">
    <property type="entry name" value="acolac_sm"/>
    <property type="match status" value="1"/>
</dbReference>
<comment type="subunit">
    <text evidence="6">Dimer of large and small chains.</text>
</comment>
<dbReference type="PROSITE" id="PS51671">
    <property type="entry name" value="ACT"/>
    <property type="match status" value="1"/>
</dbReference>
<dbReference type="Gene3D" id="3.30.70.1150">
    <property type="entry name" value="ACT-like. Chain A, domain 2"/>
    <property type="match status" value="1"/>
</dbReference>
<dbReference type="InterPro" id="IPR002912">
    <property type="entry name" value="ACT_dom"/>
</dbReference>
<dbReference type="PANTHER" id="PTHR30239">
    <property type="entry name" value="ACETOLACTATE SYNTHASE SMALL SUBUNIT"/>
    <property type="match status" value="1"/>
</dbReference>
<dbReference type="InterPro" id="IPR054480">
    <property type="entry name" value="AHAS_small-like_ACT"/>
</dbReference>